<dbReference type="EMBL" id="FSRK01000001">
    <property type="protein sequence ID" value="SIO09980.1"/>
    <property type="molecule type" value="Genomic_DNA"/>
</dbReference>
<feature type="signal peptide" evidence="1">
    <location>
        <begin position="1"/>
        <end position="20"/>
    </location>
</feature>
<accession>A0A1N6GR14</accession>
<feature type="chain" id="PRO_5012365029" description="Nuclear transport factor 2 family protein" evidence="1">
    <location>
        <begin position="21"/>
        <end position="167"/>
    </location>
</feature>
<dbReference type="OrthoDB" id="673246at2"/>
<keyword evidence="3" id="KW-1185">Reference proteome</keyword>
<dbReference type="AlphaFoldDB" id="A0A1N6GR14"/>
<dbReference type="RefSeq" id="WP_074235110.1">
    <property type="nucleotide sequence ID" value="NZ_FSRK01000001.1"/>
</dbReference>
<gene>
    <name evidence="2" type="ORF">SAMN05444409_1998</name>
</gene>
<evidence type="ECO:0000256" key="1">
    <source>
        <dbReference type="SAM" id="SignalP"/>
    </source>
</evidence>
<dbReference type="STRING" id="1416779.SAMN05444409_1998"/>
<name>A0A1N6GR14_9FLAO</name>
<dbReference type="Proteomes" id="UP000185207">
    <property type="component" value="Unassembled WGS sequence"/>
</dbReference>
<evidence type="ECO:0008006" key="4">
    <source>
        <dbReference type="Google" id="ProtNLM"/>
    </source>
</evidence>
<keyword evidence="1" id="KW-0732">Signal</keyword>
<protein>
    <recommendedName>
        <fullName evidence="4">Nuclear transport factor 2 family protein</fullName>
    </recommendedName>
</protein>
<reference evidence="3" key="1">
    <citation type="submission" date="2016-11" db="EMBL/GenBank/DDBJ databases">
        <authorList>
            <person name="Varghese N."/>
            <person name="Submissions S."/>
        </authorList>
    </citation>
    <scope>NUCLEOTIDE SEQUENCE [LARGE SCALE GENOMIC DNA]</scope>
    <source>
        <strain evidence="3">DSM 27623</strain>
    </source>
</reference>
<proteinExistence type="predicted"/>
<organism evidence="2 3">
    <name type="scientific">Epilithonimonas zeae</name>
    <dbReference type="NCBI Taxonomy" id="1416779"/>
    <lineage>
        <taxon>Bacteria</taxon>
        <taxon>Pseudomonadati</taxon>
        <taxon>Bacteroidota</taxon>
        <taxon>Flavobacteriia</taxon>
        <taxon>Flavobacteriales</taxon>
        <taxon>Weeksellaceae</taxon>
        <taxon>Chryseobacterium group</taxon>
        <taxon>Epilithonimonas</taxon>
    </lineage>
</organism>
<evidence type="ECO:0000313" key="3">
    <source>
        <dbReference type="Proteomes" id="UP000185207"/>
    </source>
</evidence>
<sequence length="167" mass="19937">MKKIIFLIICFLFCSSIFKAQILEDEYKILRDLVIVNNANDFFDFYNKELSKDIQTENWKTYSKQLSNKINNLYLLDENNKNLRVNNTSKITFKEIDIYNKKNINLLKKGINAWKVIQILEGNRIIIKIIDFIINYENKNYQFTNVGGSTTIYEYSCEEKKWKMKGK</sequence>
<evidence type="ECO:0000313" key="2">
    <source>
        <dbReference type="EMBL" id="SIO09980.1"/>
    </source>
</evidence>